<proteinExistence type="predicted"/>
<dbReference type="EMBL" id="MT144829">
    <property type="protein sequence ID" value="QJI00110.1"/>
    <property type="molecule type" value="Genomic_DNA"/>
</dbReference>
<dbReference type="AlphaFoldDB" id="A0A6M3XQQ5"/>
<gene>
    <name evidence="2" type="ORF">TM448B01829_0003</name>
</gene>
<protein>
    <submittedName>
        <fullName evidence="2">Uncharacterized protein</fullName>
    </submittedName>
</protein>
<organism evidence="2">
    <name type="scientific">viral metagenome</name>
    <dbReference type="NCBI Taxonomy" id="1070528"/>
    <lineage>
        <taxon>unclassified sequences</taxon>
        <taxon>metagenomes</taxon>
        <taxon>organismal metagenomes</taxon>
    </lineage>
</organism>
<evidence type="ECO:0000256" key="1">
    <source>
        <dbReference type="SAM" id="MobiDB-lite"/>
    </source>
</evidence>
<feature type="region of interest" description="Disordered" evidence="1">
    <location>
        <begin position="15"/>
        <end position="62"/>
    </location>
</feature>
<reference evidence="2" key="1">
    <citation type="submission" date="2020-03" db="EMBL/GenBank/DDBJ databases">
        <title>The deep terrestrial virosphere.</title>
        <authorList>
            <person name="Holmfeldt K."/>
            <person name="Nilsson E."/>
            <person name="Simone D."/>
            <person name="Lopez-Fernandez M."/>
            <person name="Wu X."/>
            <person name="de Brujin I."/>
            <person name="Lundin D."/>
            <person name="Andersson A."/>
            <person name="Bertilsson S."/>
            <person name="Dopson M."/>
        </authorList>
    </citation>
    <scope>NUCLEOTIDE SEQUENCE</scope>
    <source>
        <strain evidence="2">TM448B01829</strain>
    </source>
</reference>
<sequence length="90" mass="9595">MWGQLIGMLVNKFMGGQQQDPSAGPMASLQAGTSGLSPGPEQYGQPMGQSPMGPEAGGMFNKGFNVDAERWRQMQKLAQSMGGQGQQMPY</sequence>
<accession>A0A6M3XQQ5</accession>
<evidence type="ECO:0000313" key="2">
    <source>
        <dbReference type="EMBL" id="QJI00110.1"/>
    </source>
</evidence>
<name>A0A6M3XQQ5_9ZZZZ</name>